<sequence length="153" mass="17664">MLRNEFIEKVKQISKENLVFIDESGIEDNACREYGWSIKGTRCYGNKAYQHKSRVSMIAVLCNNQIIAPVIFEGNCNKAIFTTYVETILIKELRPGQIVIIESVGCSILFLPTYSPDLNPIEHYWFKIKNEIRKVTAKFKDISIAVEHLMKFI</sequence>
<gene>
    <name evidence="2" type="ORF">FPW1038_01156</name>
</gene>
<dbReference type="PANTHER" id="PTHR46564:SF1">
    <property type="entry name" value="TRANSPOSASE"/>
    <property type="match status" value="1"/>
</dbReference>
<dbReference type="PANTHER" id="PTHR46564">
    <property type="entry name" value="TRANSPOSASE"/>
    <property type="match status" value="1"/>
</dbReference>
<reference evidence="3" key="1">
    <citation type="submission" date="2018-03" db="EMBL/GenBank/DDBJ databases">
        <authorList>
            <person name="Batty M. E."/>
            <person name="Batty M E."/>
        </authorList>
    </citation>
    <scope>NUCLEOTIDE SEQUENCE [LARGE SCALE GENOMIC DNA]</scope>
</reference>
<feature type="domain" description="Tc1-like transposase DDE" evidence="1">
    <location>
        <begin position="18"/>
        <end position="101"/>
    </location>
</feature>
<evidence type="ECO:0000259" key="1">
    <source>
        <dbReference type="Pfam" id="PF13358"/>
    </source>
</evidence>
<dbReference type="InterPro" id="IPR036397">
    <property type="entry name" value="RNaseH_sf"/>
</dbReference>
<evidence type="ECO:0000313" key="2">
    <source>
        <dbReference type="EMBL" id="SPM44610.1"/>
    </source>
</evidence>
<evidence type="ECO:0000313" key="3">
    <source>
        <dbReference type="Proteomes" id="UP000244889"/>
    </source>
</evidence>
<dbReference type="AlphaFoldDB" id="A0A2R8EZL3"/>
<organism evidence="2 3">
    <name type="scientific">Orientia tsutsugamushi</name>
    <name type="common">Rickettsia tsutsugamushi</name>
    <dbReference type="NCBI Taxonomy" id="784"/>
    <lineage>
        <taxon>Bacteria</taxon>
        <taxon>Pseudomonadati</taxon>
        <taxon>Pseudomonadota</taxon>
        <taxon>Alphaproteobacteria</taxon>
        <taxon>Rickettsiales</taxon>
        <taxon>Rickettsiaceae</taxon>
        <taxon>Rickettsieae</taxon>
        <taxon>Orientia</taxon>
    </lineage>
</organism>
<protein>
    <submittedName>
        <fullName evidence="2">IS630 family transposase</fullName>
    </submittedName>
</protein>
<proteinExistence type="predicted"/>
<dbReference type="GO" id="GO:0003676">
    <property type="term" value="F:nucleic acid binding"/>
    <property type="evidence" value="ECO:0007669"/>
    <property type="project" value="InterPro"/>
</dbReference>
<dbReference type="InterPro" id="IPR038717">
    <property type="entry name" value="Tc1-like_DDE_dom"/>
</dbReference>
<dbReference type="EMBL" id="OOHR01000003">
    <property type="protein sequence ID" value="SPM44610.1"/>
    <property type="molecule type" value="Genomic_DNA"/>
</dbReference>
<dbReference type="Gene3D" id="3.30.420.10">
    <property type="entry name" value="Ribonuclease H-like superfamily/Ribonuclease H"/>
    <property type="match status" value="1"/>
</dbReference>
<accession>A0A2R8EZL3</accession>
<name>A0A2R8EZL3_ORITS</name>
<dbReference type="Proteomes" id="UP000244889">
    <property type="component" value="Unassembled WGS sequence"/>
</dbReference>
<dbReference type="Pfam" id="PF13358">
    <property type="entry name" value="DDE_3"/>
    <property type="match status" value="1"/>
</dbReference>